<dbReference type="EMBL" id="CP002417">
    <property type="protein sequence ID" value="ADU37637.1"/>
    <property type="molecule type" value="Genomic_DNA"/>
</dbReference>
<feature type="transmembrane region" description="Helical" evidence="1">
    <location>
        <begin position="6"/>
        <end position="25"/>
    </location>
</feature>
<keyword evidence="2" id="KW-0808">Transferase</keyword>
<reference evidence="2 3" key="2">
    <citation type="journal article" date="2013" name="Genome Announc.">
        <title>Genome of the Root-Associated Plant Growth-Promoting Bacterium Variovorax paradoxus Strain EPS.</title>
        <authorList>
            <person name="Han J.I."/>
            <person name="Spain J.C."/>
            <person name="Leadbetter J.R."/>
            <person name="Ovchinnikova G."/>
            <person name="Goodwin L.A."/>
            <person name="Han C.S."/>
            <person name="Woyke T."/>
            <person name="Davenport K.W."/>
            <person name="Orwin P.M."/>
        </authorList>
    </citation>
    <scope>NUCLEOTIDE SEQUENCE [LARGE SCALE GENOMIC DNA]</scope>
    <source>
        <strain evidence="2 3">EPS</strain>
    </source>
</reference>
<dbReference type="GO" id="GO:0016746">
    <property type="term" value="F:acyltransferase activity"/>
    <property type="evidence" value="ECO:0007669"/>
    <property type="project" value="UniProtKB-KW"/>
</dbReference>
<evidence type="ECO:0000256" key="1">
    <source>
        <dbReference type="SAM" id="Phobius"/>
    </source>
</evidence>
<keyword evidence="1" id="KW-0812">Transmembrane</keyword>
<dbReference type="STRING" id="595537.Varpa_3452"/>
<sequence length="88" mass="9515">MSVFSAWPYIVLIGVVLVALALPVFRAADEPASRDQRTTTLDGLRGFLALSVFVHHLMVTHGYLDNGVWTFPPTGFPTQLGQVGVGAF</sequence>
<feature type="transmembrane region" description="Helical" evidence="1">
    <location>
        <begin position="46"/>
        <end position="64"/>
    </location>
</feature>
<dbReference type="eggNOG" id="COG1835">
    <property type="taxonomic scope" value="Bacteria"/>
</dbReference>
<dbReference type="AlphaFoldDB" id="E6UW65"/>
<gene>
    <name evidence="2" type="ordered locus">Varpa_3452</name>
</gene>
<keyword evidence="2" id="KW-0012">Acyltransferase</keyword>
<organism evidence="2 3">
    <name type="scientific">Variovorax paradoxus (strain EPS)</name>
    <dbReference type="NCBI Taxonomy" id="595537"/>
    <lineage>
        <taxon>Bacteria</taxon>
        <taxon>Pseudomonadati</taxon>
        <taxon>Pseudomonadota</taxon>
        <taxon>Betaproteobacteria</taxon>
        <taxon>Burkholderiales</taxon>
        <taxon>Comamonadaceae</taxon>
        <taxon>Variovorax</taxon>
    </lineage>
</organism>
<proteinExistence type="predicted"/>
<keyword evidence="1" id="KW-0472">Membrane</keyword>
<accession>E6UW65</accession>
<name>E6UW65_VARPE</name>
<dbReference type="HOGENOM" id="CLU_2468157_0_0_4"/>
<reference evidence="3" key="1">
    <citation type="submission" date="2010-12" db="EMBL/GenBank/DDBJ databases">
        <title>Complete sequence of Variovorax paradoxus EPS.</title>
        <authorList>
            <consortium name="US DOE Joint Genome Institute"/>
            <person name="Lucas S."/>
            <person name="Copeland A."/>
            <person name="Lapidus A."/>
            <person name="Cheng J.-F."/>
            <person name="Goodwin L."/>
            <person name="Pitluck S."/>
            <person name="Teshima H."/>
            <person name="Detter J.C."/>
            <person name="Han C."/>
            <person name="Tapia R."/>
            <person name="Land M."/>
            <person name="Hauser L."/>
            <person name="Kyrpides N."/>
            <person name="Ivanova N."/>
            <person name="Ovchinnikova G."/>
            <person name="Orwin P."/>
            <person name="Han J.-I.G."/>
            <person name="Woyke T."/>
        </authorList>
    </citation>
    <scope>NUCLEOTIDE SEQUENCE [LARGE SCALE GENOMIC DNA]</scope>
    <source>
        <strain evidence="3">EPS</strain>
    </source>
</reference>
<evidence type="ECO:0000313" key="2">
    <source>
        <dbReference type="EMBL" id="ADU37637.1"/>
    </source>
</evidence>
<protein>
    <submittedName>
        <fullName evidence="2">Acyltransferase 3</fullName>
    </submittedName>
</protein>
<dbReference type="KEGG" id="vpe:Varpa_3452"/>
<dbReference type="OrthoDB" id="9814807at2"/>
<evidence type="ECO:0000313" key="3">
    <source>
        <dbReference type="Proteomes" id="UP000008917"/>
    </source>
</evidence>
<dbReference type="RefSeq" id="WP_013541864.1">
    <property type="nucleotide sequence ID" value="NC_014931.1"/>
</dbReference>
<dbReference type="Proteomes" id="UP000008917">
    <property type="component" value="Chromosome"/>
</dbReference>
<keyword evidence="1" id="KW-1133">Transmembrane helix</keyword>